<sequence>MMGVCSFFLSKDFDMFSNSNLKCPLRKGAHYHVYKLSPNVTNMPPLIPEGRWMLQIDFLYLNQYTFFSVQWYSGVEYINIFE</sequence>
<dbReference type="Proteomes" id="UP000801492">
    <property type="component" value="Unassembled WGS sequence"/>
</dbReference>
<dbReference type="InterPro" id="IPR010512">
    <property type="entry name" value="DUF1091"/>
</dbReference>
<gene>
    <name evidence="1" type="ORF">ILUMI_15300</name>
</gene>
<protein>
    <submittedName>
        <fullName evidence="1">Uncharacterized protein</fullName>
    </submittedName>
</protein>
<dbReference type="AlphaFoldDB" id="A0A8K0CNV1"/>
<accession>A0A8K0CNV1</accession>
<organism evidence="1 2">
    <name type="scientific">Ignelater luminosus</name>
    <name type="common">Cucubano</name>
    <name type="synonym">Pyrophorus luminosus</name>
    <dbReference type="NCBI Taxonomy" id="2038154"/>
    <lineage>
        <taxon>Eukaryota</taxon>
        <taxon>Metazoa</taxon>
        <taxon>Ecdysozoa</taxon>
        <taxon>Arthropoda</taxon>
        <taxon>Hexapoda</taxon>
        <taxon>Insecta</taxon>
        <taxon>Pterygota</taxon>
        <taxon>Neoptera</taxon>
        <taxon>Endopterygota</taxon>
        <taxon>Coleoptera</taxon>
        <taxon>Polyphaga</taxon>
        <taxon>Elateriformia</taxon>
        <taxon>Elateroidea</taxon>
        <taxon>Elateridae</taxon>
        <taxon>Agrypninae</taxon>
        <taxon>Pyrophorini</taxon>
        <taxon>Ignelater</taxon>
    </lineage>
</organism>
<reference evidence="1" key="1">
    <citation type="submission" date="2019-08" db="EMBL/GenBank/DDBJ databases">
        <title>The genome of the North American firefly Photinus pyralis.</title>
        <authorList>
            <consortium name="Photinus pyralis genome working group"/>
            <person name="Fallon T.R."/>
            <person name="Sander Lower S.E."/>
            <person name="Weng J.-K."/>
        </authorList>
    </citation>
    <scope>NUCLEOTIDE SEQUENCE</scope>
    <source>
        <strain evidence="1">TRF0915ILg1</strain>
        <tissue evidence="1">Whole body</tissue>
    </source>
</reference>
<keyword evidence="2" id="KW-1185">Reference proteome</keyword>
<name>A0A8K0CNV1_IGNLU</name>
<comment type="caution">
    <text evidence="1">The sequence shown here is derived from an EMBL/GenBank/DDBJ whole genome shotgun (WGS) entry which is preliminary data.</text>
</comment>
<proteinExistence type="predicted"/>
<evidence type="ECO:0000313" key="1">
    <source>
        <dbReference type="EMBL" id="KAF2890873.1"/>
    </source>
</evidence>
<evidence type="ECO:0000313" key="2">
    <source>
        <dbReference type="Proteomes" id="UP000801492"/>
    </source>
</evidence>
<dbReference type="Pfam" id="PF06477">
    <property type="entry name" value="DUF1091"/>
    <property type="match status" value="1"/>
</dbReference>
<dbReference type="OrthoDB" id="8180029at2759"/>
<dbReference type="EMBL" id="VTPC01044673">
    <property type="protein sequence ID" value="KAF2890873.1"/>
    <property type="molecule type" value="Genomic_DNA"/>
</dbReference>